<keyword evidence="7" id="KW-0809">Transit peptide</keyword>
<protein>
    <submittedName>
        <fullName evidence="12">Uncharacterized protein</fullName>
    </submittedName>
</protein>
<gene>
    <name evidence="12" type="ORF">HaLaN_33034</name>
</gene>
<evidence type="ECO:0000256" key="7">
    <source>
        <dbReference type="ARBA" id="ARBA00022946"/>
    </source>
</evidence>
<dbReference type="Pfam" id="PF03405">
    <property type="entry name" value="FA_desaturase_2"/>
    <property type="match status" value="1"/>
</dbReference>
<evidence type="ECO:0000256" key="3">
    <source>
        <dbReference type="ARBA" id="ARBA00011738"/>
    </source>
</evidence>
<evidence type="ECO:0000256" key="10">
    <source>
        <dbReference type="ARBA" id="ARBA00023098"/>
    </source>
</evidence>
<organism evidence="12 13">
    <name type="scientific">Haematococcus lacustris</name>
    <name type="common">Green alga</name>
    <name type="synonym">Haematococcus pluvialis</name>
    <dbReference type="NCBI Taxonomy" id="44745"/>
    <lineage>
        <taxon>Eukaryota</taxon>
        <taxon>Viridiplantae</taxon>
        <taxon>Chlorophyta</taxon>
        <taxon>core chlorophytes</taxon>
        <taxon>Chlorophyceae</taxon>
        <taxon>CS clade</taxon>
        <taxon>Chlamydomonadales</taxon>
        <taxon>Haematococcaceae</taxon>
        <taxon>Haematococcus</taxon>
    </lineage>
</organism>
<dbReference type="InterPro" id="IPR012348">
    <property type="entry name" value="RNR-like"/>
</dbReference>
<dbReference type="EMBL" id="BLLF01009161">
    <property type="protein sequence ID" value="GFH33636.1"/>
    <property type="molecule type" value="Genomic_DNA"/>
</dbReference>
<feature type="non-terminal residue" evidence="12">
    <location>
        <position position="1"/>
    </location>
</feature>
<comment type="cofactor">
    <cofactor evidence="1">
        <name>Fe(2+)</name>
        <dbReference type="ChEBI" id="CHEBI:29033"/>
    </cofactor>
</comment>
<dbReference type="GO" id="GO:0046872">
    <property type="term" value="F:metal ion binding"/>
    <property type="evidence" value="ECO:0007669"/>
    <property type="project" value="UniProtKB-KW"/>
</dbReference>
<dbReference type="GO" id="GO:0045300">
    <property type="term" value="F:stearoyl-[ACP] desaturase activity"/>
    <property type="evidence" value="ECO:0007669"/>
    <property type="project" value="InterPro"/>
</dbReference>
<evidence type="ECO:0000256" key="1">
    <source>
        <dbReference type="ARBA" id="ARBA00001954"/>
    </source>
</evidence>
<comment type="similarity">
    <text evidence="2">Belongs to the fatty acid desaturase type 2 family.</text>
</comment>
<evidence type="ECO:0000313" key="12">
    <source>
        <dbReference type="EMBL" id="GFH33636.1"/>
    </source>
</evidence>
<keyword evidence="4" id="KW-0444">Lipid biosynthesis</keyword>
<keyword evidence="11" id="KW-0275">Fatty acid biosynthesis</keyword>
<reference evidence="12 13" key="1">
    <citation type="submission" date="2020-02" db="EMBL/GenBank/DDBJ databases">
        <title>Draft genome sequence of Haematococcus lacustris strain NIES-144.</title>
        <authorList>
            <person name="Morimoto D."/>
            <person name="Nakagawa S."/>
            <person name="Yoshida T."/>
            <person name="Sawayama S."/>
        </authorList>
    </citation>
    <scope>NUCLEOTIDE SEQUENCE [LARGE SCALE GENOMIC DNA]</scope>
    <source>
        <strain evidence="12 13">NIES-144</strain>
    </source>
</reference>
<evidence type="ECO:0000256" key="9">
    <source>
        <dbReference type="ARBA" id="ARBA00023004"/>
    </source>
</evidence>
<dbReference type="AlphaFoldDB" id="A0A6A0ALB3"/>
<evidence type="ECO:0000256" key="8">
    <source>
        <dbReference type="ARBA" id="ARBA00023002"/>
    </source>
</evidence>
<dbReference type="PANTHER" id="PTHR31155:SF9">
    <property type="entry name" value="STEAROYL-[ACYL-CARRIER-PROTEIN] 9-DESATURASE 7, CHLOROPLASTIC"/>
    <property type="match status" value="1"/>
</dbReference>
<dbReference type="GO" id="GO:0006633">
    <property type="term" value="P:fatty acid biosynthetic process"/>
    <property type="evidence" value="ECO:0007669"/>
    <property type="project" value="UniProtKB-KW"/>
</dbReference>
<name>A0A6A0ALB3_HAELA</name>
<evidence type="ECO:0000256" key="11">
    <source>
        <dbReference type="ARBA" id="ARBA00023160"/>
    </source>
</evidence>
<dbReference type="SUPFAM" id="SSF47240">
    <property type="entry name" value="Ferritin-like"/>
    <property type="match status" value="1"/>
</dbReference>
<keyword evidence="10" id="KW-0443">Lipid metabolism</keyword>
<keyword evidence="8" id="KW-0560">Oxidoreductase</keyword>
<sequence>MSDARAAVAPCSDQGLSGEAAEAQEYLVKLPDRIRKLAERSQVRKKKGLTANFSWIFNREVVLH</sequence>
<comment type="subunit">
    <text evidence="3">Homodimer.</text>
</comment>
<evidence type="ECO:0000256" key="6">
    <source>
        <dbReference type="ARBA" id="ARBA00022832"/>
    </source>
</evidence>
<dbReference type="PANTHER" id="PTHR31155">
    <property type="entry name" value="ACYL- ACYL-CARRIER-PROTEIN DESATURASE-RELATED"/>
    <property type="match status" value="1"/>
</dbReference>
<keyword evidence="6" id="KW-0276">Fatty acid metabolism</keyword>
<keyword evidence="9" id="KW-0408">Iron</keyword>
<evidence type="ECO:0000256" key="5">
    <source>
        <dbReference type="ARBA" id="ARBA00022723"/>
    </source>
</evidence>
<comment type="caution">
    <text evidence="12">The sequence shown here is derived from an EMBL/GenBank/DDBJ whole genome shotgun (WGS) entry which is preliminary data.</text>
</comment>
<evidence type="ECO:0000256" key="4">
    <source>
        <dbReference type="ARBA" id="ARBA00022516"/>
    </source>
</evidence>
<dbReference type="InterPro" id="IPR005067">
    <property type="entry name" value="Fatty_acid_desaturase-2"/>
</dbReference>
<proteinExistence type="inferred from homology"/>
<evidence type="ECO:0000256" key="2">
    <source>
        <dbReference type="ARBA" id="ARBA00008749"/>
    </source>
</evidence>
<evidence type="ECO:0000313" key="13">
    <source>
        <dbReference type="Proteomes" id="UP000485058"/>
    </source>
</evidence>
<dbReference type="Gene3D" id="1.10.620.20">
    <property type="entry name" value="Ribonucleotide Reductase, subunit A"/>
    <property type="match status" value="1"/>
</dbReference>
<accession>A0A6A0ALB3</accession>
<keyword evidence="13" id="KW-1185">Reference proteome</keyword>
<keyword evidence="5" id="KW-0479">Metal-binding</keyword>
<dbReference type="Proteomes" id="UP000485058">
    <property type="component" value="Unassembled WGS sequence"/>
</dbReference>
<dbReference type="InterPro" id="IPR009078">
    <property type="entry name" value="Ferritin-like_SF"/>
</dbReference>